<protein>
    <submittedName>
        <fullName evidence="1">Uncharacterized protein</fullName>
    </submittedName>
</protein>
<accession>A0ABQ0A7Y0</accession>
<proteinExistence type="predicted"/>
<gene>
    <name evidence="1" type="ORF">NBRC116591_15410</name>
</gene>
<organism evidence="1 2">
    <name type="scientific">Sessilibacter corallicola</name>
    <dbReference type="NCBI Taxonomy" id="2904075"/>
    <lineage>
        <taxon>Bacteria</taxon>
        <taxon>Pseudomonadati</taxon>
        <taxon>Pseudomonadota</taxon>
        <taxon>Gammaproteobacteria</taxon>
        <taxon>Cellvibrionales</taxon>
        <taxon>Cellvibrionaceae</taxon>
        <taxon>Sessilibacter</taxon>
    </lineage>
</organism>
<reference evidence="1 2" key="1">
    <citation type="submission" date="2024-04" db="EMBL/GenBank/DDBJ databases">
        <title>Draft genome sequence of Sessilibacter corallicola NBRC 116591.</title>
        <authorList>
            <person name="Miyakawa T."/>
            <person name="Kusuya Y."/>
            <person name="Miura T."/>
        </authorList>
    </citation>
    <scope>NUCLEOTIDE SEQUENCE [LARGE SCALE GENOMIC DNA]</scope>
    <source>
        <strain evidence="1 2">KU-00831-HH</strain>
    </source>
</reference>
<evidence type="ECO:0000313" key="2">
    <source>
        <dbReference type="Proteomes" id="UP001465153"/>
    </source>
</evidence>
<evidence type="ECO:0000313" key="1">
    <source>
        <dbReference type="EMBL" id="GAA6167731.1"/>
    </source>
</evidence>
<sequence>MWITRYHTITVATKTVSTKTRAIKTRATKTIATETGAIEKVSRFNYWLFINFQGG</sequence>
<keyword evidence="2" id="KW-1185">Reference proteome</keyword>
<dbReference type="EMBL" id="BAABWN010000004">
    <property type="protein sequence ID" value="GAA6167731.1"/>
    <property type="molecule type" value="Genomic_DNA"/>
</dbReference>
<dbReference type="Proteomes" id="UP001465153">
    <property type="component" value="Unassembled WGS sequence"/>
</dbReference>
<name>A0ABQ0A7Y0_9GAMM</name>
<comment type="caution">
    <text evidence="1">The sequence shown here is derived from an EMBL/GenBank/DDBJ whole genome shotgun (WGS) entry which is preliminary data.</text>
</comment>